<protein>
    <submittedName>
        <fullName evidence="2">Homeobox-leucine zipper protein HAT4-like isoform 2</fullName>
    </submittedName>
</protein>
<dbReference type="EMBL" id="VEPZ02000947">
    <property type="protein sequence ID" value="KAE8708316.1"/>
    <property type="molecule type" value="Genomic_DNA"/>
</dbReference>
<feature type="region of interest" description="Disordered" evidence="1">
    <location>
        <begin position="61"/>
        <end position="92"/>
    </location>
</feature>
<keyword evidence="3" id="KW-1185">Reference proteome</keyword>
<proteinExistence type="predicted"/>
<dbReference type="Proteomes" id="UP000436088">
    <property type="component" value="Unassembled WGS sequence"/>
</dbReference>
<feature type="compositionally biased region" description="Basic and acidic residues" evidence="1">
    <location>
        <begin position="83"/>
        <end position="92"/>
    </location>
</feature>
<evidence type="ECO:0000313" key="2">
    <source>
        <dbReference type="EMBL" id="KAE8708316.1"/>
    </source>
</evidence>
<evidence type="ECO:0000256" key="1">
    <source>
        <dbReference type="SAM" id="MobiDB-lite"/>
    </source>
</evidence>
<comment type="caution">
    <text evidence="2">The sequence shown here is derived from an EMBL/GenBank/DDBJ whole genome shotgun (WGS) entry which is preliminary data.</text>
</comment>
<organism evidence="2 3">
    <name type="scientific">Hibiscus syriacus</name>
    <name type="common">Rose of Sharon</name>
    <dbReference type="NCBI Taxonomy" id="106335"/>
    <lineage>
        <taxon>Eukaryota</taxon>
        <taxon>Viridiplantae</taxon>
        <taxon>Streptophyta</taxon>
        <taxon>Embryophyta</taxon>
        <taxon>Tracheophyta</taxon>
        <taxon>Spermatophyta</taxon>
        <taxon>Magnoliopsida</taxon>
        <taxon>eudicotyledons</taxon>
        <taxon>Gunneridae</taxon>
        <taxon>Pentapetalae</taxon>
        <taxon>rosids</taxon>
        <taxon>malvids</taxon>
        <taxon>Malvales</taxon>
        <taxon>Malvaceae</taxon>
        <taxon>Malvoideae</taxon>
        <taxon>Hibiscus</taxon>
    </lineage>
</organism>
<gene>
    <name evidence="2" type="ORF">F3Y22_tig00110347pilonHSYRG00096</name>
</gene>
<name>A0A6A3AVE9_HIBSY</name>
<dbReference type="AlphaFoldDB" id="A0A6A3AVE9"/>
<accession>A0A6A3AVE9</accession>
<evidence type="ECO:0000313" key="3">
    <source>
        <dbReference type="Proteomes" id="UP000436088"/>
    </source>
</evidence>
<sequence>MRIGGCRRKFRKLRALKLSSTQFFMQMAPPTTLTMCTSCERVAAPRNPPSTTVDLRSHHLAKNHHRPIPLAVGLQPPRSWAHRPSDALRPRS</sequence>
<dbReference type="GO" id="GO:0003677">
    <property type="term" value="F:DNA binding"/>
    <property type="evidence" value="ECO:0007669"/>
    <property type="project" value="UniProtKB-KW"/>
</dbReference>
<reference evidence="2" key="1">
    <citation type="submission" date="2019-09" db="EMBL/GenBank/DDBJ databases">
        <title>Draft genome information of white flower Hibiscus syriacus.</title>
        <authorList>
            <person name="Kim Y.-M."/>
        </authorList>
    </citation>
    <scope>NUCLEOTIDE SEQUENCE [LARGE SCALE GENOMIC DNA]</scope>
    <source>
        <strain evidence="2">YM2019G1</strain>
    </source>
</reference>